<keyword evidence="1" id="KW-0436">Ligase</keyword>
<dbReference type="InterPro" id="IPR050489">
    <property type="entry name" value="Tyr-tRNA_synthase"/>
</dbReference>
<feature type="domain" description="Reverse transcriptase zinc-binding" evidence="7">
    <location>
        <begin position="578"/>
        <end position="660"/>
    </location>
</feature>
<dbReference type="PANTHER" id="PTHR46264">
    <property type="entry name" value="TYROSINE-TRNA LIGASE"/>
    <property type="match status" value="1"/>
</dbReference>
<organism evidence="8 9">
    <name type="scientific">Paspalum notatum var. saurae</name>
    <dbReference type="NCBI Taxonomy" id="547442"/>
    <lineage>
        <taxon>Eukaryota</taxon>
        <taxon>Viridiplantae</taxon>
        <taxon>Streptophyta</taxon>
        <taxon>Embryophyta</taxon>
        <taxon>Tracheophyta</taxon>
        <taxon>Spermatophyta</taxon>
        <taxon>Magnoliopsida</taxon>
        <taxon>Liliopsida</taxon>
        <taxon>Poales</taxon>
        <taxon>Poaceae</taxon>
        <taxon>PACMAD clade</taxon>
        <taxon>Panicoideae</taxon>
        <taxon>Andropogonodae</taxon>
        <taxon>Paspaleae</taxon>
        <taxon>Paspalinae</taxon>
        <taxon>Paspalum</taxon>
    </lineage>
</organism>
<dbReference type="AlphaFoldDB" id="A0AAQ3WUR9"/>
<feature type="region of interest" description="Disordered" evidence="6">
    <location>
        <begin position="12"/>
        <end position="92"/>
    </location>
</feature>
<dbReference type="GO" id="GO:0005737">
    <property type="term" value="C:cytoplasm"/>
    <property type="evidence" value="ECO:0007669"/>
    <property type="project" value="TreeGrafter"/>
</dbReference>
<keyword evidence="5" id="KW-0030">Aminoacyl-tRNA synthetase</keyword>
<accession>A0AAQ3WUR9</accession>
<dbReference type="EMBL" id="CP144749">
    <property type="protein sequence ID" value="WVZ73911.1"/>
    <property type="molecule type" value="Genomic_DNA"/>
</dbReference>
<keyword evidence="3" id="KW-0067">ATP-binding</keyword>
<dbReference type="Proteomes" id="UP001341281">
    <property type="component" value="Chromosome 05"/>
</dbReference>
<evidence type="ECO:0000256" key="2">
    <source>
        <dbReference type="ARBA" id="ARBA00022741"/>
    </source>
</evidence>
<evidence type="ECO:0000256" key="1">
    <source>
        <dbReference type="ARBA" id="ARBA00022598"/>
    </source>
</evidence>
<dbReference type="GO" id="GO:0004831">
    <property type="term" value="F:tyrosine-tRNA ligase activity"/>
    <property type="evidence" value="ECO:0007669"/>
    <property type="project" value="TreeGrafter"/>
</dbReference>
<feature type="compositionally biased region" description="Basic and acidic residues" evidence="6">
    <location>
        <begin position="127"/>
        <end position="136"/>
    </location>
</feature>
<dbReference type="Gene3D" id="1.10.240.10">
    <property type="entry name" value="Tyrosyl-Transfer RNA Synthetase"/>
    <property type="match status" value="1"/>
</dbReference>
<evidence type="ECO:0000256" key="3">
    <source>
        <dbReference type="ARBA" id="ARBA00022840"/>
    </source>
</evidence>
<protein>
    <recommendedName>
        <fullName evidence="7">Reverse transcriptase zinc-binding domain-containing protein</fullName>
    </recommendedName>
</protein>
<evidence type="ECO:0000256" key="5">
    <source>
        <dbReference type="ARBA" id="ARBA00023146"/>
    </source>
</evidence>
<keyword evidence="2" id="KW-0547">Nucleotide-binding</keyword>
<dbReference type="GO" id="GO:0006437">
    <property type="term" value="P:tyrosyl-tRNA aminoacylation"/>
    <property type="evidence" value="ECO:0007669"/>
    <property type="project" value="TreeGrafter"/>
</dbReference>
<dbReference type="SUPFAM" id="SSF52374">
    <property type="entry name" value="Nucleotidylyl transferase"/>
    <property type="match status" value="1"/>
</dbReference>
<proteinExistence type="predicted"/>
<keyword evidence="4" id="KW-0648">Protein biosynthesis</keyword>
<evidence type="ECO:0000256" key="6">
    <source>
        <dbReference type="SAM" id="MobiDB-lite"/>
    </source>
</evidence>
<dbReference type="Gene3D" id="3.40.50.620">
    <property type="entry name" value="HUPs"/>
    <property type="match status" value="2"/>
</dbReference>
<name>A0AAQ3WUR9_PASNO</name>
<dbReference type="InterPro" id="IPR014729">
    <property type="entry name" value="Rossmann-like_a/b/a_fold"/>
</dbReference>
<gene>
    <name evidence="8" type="ORF">U9M48_022164</name>
</gene>
<feature type="compositionally biased region" description="Low complexity" evidence="6">
    <location>
        <begin position="26"/>
        <end position="43"/>
    </location>
</feature>
<evidence type="ECO:0000259" key="7">
    <source>
        <dbReference type="Pfam" id="PF13966"/>
    </source>
</evidence>
<feature type="region of interest" description="Disordered" evidence="6">
    <location>
        <begin position="127"/>
        <end position="151"/>
    </location>
</feature>
<dbReference type="GO" id="GO:0005524">
    <property type="term" value="F:ATP binding"/>
    <property type="evidence" value="ECO:0007669"/>
    <property type="project" value="UniProtKB-KW"/>
</dbReference>
<dbReference type="Pfam" id="PF00579">
    <property type="entry name" value="tRNA-synt_1b"/>
    <property type="match status" value="1"/>
</dbReference>
<sequence length="936" mass="104598">MTNQGLLYHLAKKKRPINTRLPNPPSHRSAPAAAPQARLATGAAPPPHLAPRATPQRPAATSAGAALPRCRSVSLPAPSPSLGDLPRRGGGQVRTGVATRQFSLKNSEHPHAAAPTRTPGRRRRIDVEEGRRRACDRISGPPLGLELPSRDNASSGVWPCGQSMEPNAEYIRPGLDLAAPALRHHRCFVAYSRPALPEIPPQEQHLQQNNSGDTFEGSFDQRFATLKSIGEDRVNDHELKLLLKKKSAPICYVWCDPSPWMHISQILVNGIPGQPISHLRGLRQGDPLSPMLFVLVMDVLNSLVVKANSRNDLLLVKDMLDCFGQVSGLRANLSKSAAVPIQCTDPDIALISDVLSCGVSEFPTTYLGLPLTIHKPSKNEWLPLIDKVANKLPGWKAPLLNRAGRLVLVEAVLTATPIYSMIALDIPRWVIKAIDKKRERSLVERAGTSSGWQLSGFLVTGSEANYVPKMARALFDAAVNFTVGNGESTLFWADHWVQGKTIAEIAPNLFKVVPPKVVKKRTVSQALNNRHWVFDIRGALTVQVLAEYLLVWDLVDDVVLQPDAPDQLHWKFDSSGTYSSSSAYLTMFIGTIRFSPWKRIWKCWAPLNCKFFIWLAINNRCWTSDRLAKRGLPHQSTCPFCNQQEETINHVLSSCVFAREGIINTLCVNKMVKSGCKVKILMTDWFARMNRNIGGNLNKMQTIGLYNIEMWKAAGMALDKVELVWLSDEISQHGDEYWSLAMDVARRTTVSRIKRCYGHRDPMEEFTATDILYPSLQCATILSQKVDIWLLGMNQHEASLLAREYCKRVKRGNKPIAVSHNKLPNLLRYPEEEHRRNPLLAIYMEDNKADINRKIKLAFCPPKLVEGNPCLEYIKYIILPWYGSFEVVRKKEDGGEKTFLSMEELTSDYVTGALSPCDVKLALEKALNKILQMPNP</sequence>
<reference evidence="8 9" key="1">
    <citation type="submission" date="2024-02" db="EMBL/GenBank/DDBJ databases">
        <title>High-quality chromosome-scale genome assembly of Pensacola bahiagrass (Paspalum notatum Flugge var. saurae).</title>
        <authorList>
            <person name="Vega J.M."/>
            <person name="Podio M."/>
            <person name="Orjuela J."/>
            <person name="Siena L.A."/>
            <person name="Pessino S.C."/>
            <person name="Combes M.C."/>
            <person name="Mariac C."/>
            <person name="Albertini E."/>
            <person name="Pupilli F."/>
            <person name="Ortiz J.P.A."/>
            <person name="Leblanc O."/>
        </authorList>
    </citation>
    <scope>NUCLEOTIDE SEQUENCE [LARGE SCALE GENOMIC DNA]</scope>
    <source>
        <strain evidence="8">R1</strain>
        <tissue evidence="8">Leaf</tissue>
    </source>
</reference>
<feature type="compositionally biased region" description="Low complexity" evidence="6">
    <location>
        <begin position="50"/>
        <end position="63"/>
    </location>
</feature>
<evidence type="ECO:0000313" key="9">
    <source>
        <dbReference type="Proteomes" id="UP001341281"/>
    </source>
</evidence>
<keyword evidence="9" id="KW-1185">Reference proteome</keyword>
<evidence type="ECO:0000256" key="4">
    <source>
        <dbReference type="ARBA" id="ARBA00022917"/>
    </source>
</evidence>
<dbReference type="InterPro" id="IPR002305">
    <property type="entry name" value="aa-tRNA-synth_Ic"/>
</dbReference>
<dbReference type="Pfam" id="PF13966">
    <property type="entry name" value="zf-RVT"/>
    <property type="match status" value="1"/>
</dbReference>
<evidence type="ECO:0000313" key="8">
    <source>
        <dbReference type="EMBL" id="WVZ73911.1"/>
    </source>
</evidence>
<dbReference type="PANTHER" id="PTHR46264:SF7">
    <property type="entry name" value="TYROSINE--TRNA LIGASE"/>
    <property type="match status" value="1"/>
</dbReference>
<dbReference type="InterPro" id="IPR026960">
    <property type="entry name" value="RVT-Znf"/>
</dbReference>